<dbReference type="Proteomes" id="UP001497444">
    <property type="component" value="Unassembled WGS sequence"/>
</dbReference>
<keyword evidence="3" id="KW-1185">Reference proteome</keyword>
<organism evidence="2 3">
    <name type="scientific">Sphagnum jensenii</name>
    <dbReference type="NCBI Taxonomy" id="128206"/>
    <lineage>
        <taxon>Eukaryota</taxon>
        <taxon>Viridiplantae</taxon>
        <taxon>Streptophyta</taxon>
        <taxon>Embryophyta</taxon>
        <taxon>Bryophyta</taxon>
        <taxon>Sphagnophytina</taxon>
        <taxon>Sphagnopsida</taxon>
        <taxon>Sphagnales</taxon>
        <taxon>Sphagnaceae</taxon>
        <taxon>Sphagnum</taxon>
    </lineage>
</organism>
<reference evidence="2" key="1">
    <citation type="submission" date="2024-02" db="EMBL/GenBank/DDBJ databases">
        <authorList>
            <consortium name="ELIXIR-Norway"/>
            <consortium name="Elixir Norway"/>
        </authorList>
    </citation>
    <scope>NUCLEOTIDE SEQUENCE</scope>
</reference>
<dbReference type="SUPFAM" id="SSF64005">
    <property type="entry name" value="Undecaprenyl diphosphate synthase"/>
    <property type="match status" value="1"/>
</dbReference>
<keyword evidence="1" id="KW-0808">Transferase</keyword>
<dbReference type="InterPro" id="IPR036424">
    <property type="entry name" value="UPP_synth-like_sf"/>
</dbReference>
<dbReference type="InterPro" id="IPR001441">
    <property type="entry name" value="UPP_synth-like"/>
</dbReference>
<protein>
    <recommendedName>
        <fullName evidence="4">Alkyl transferase</fullName>
    </recommendedName>
</protein>
<sequence length="121" mass="13861">MDGNSRWSKIHELSTEEGHARGAEVARNIIKYAVSIKLEELTLYAFSYENWSRPSGEIQSIIALLNHYITNFIDEFMQHNIVVKFLGDLNMLDDITKSNISQIMNFTSINTGLKLNIAFSY</sequence>
<evidence type="ECO:0000313" key="3">
    <source>
        <dbReference type="Proteomes" id="UP001497444"/>
    </source>
</evidence>
<name>A0ABP0VB18_9BRYO</name>
<feature type="non-terminal residue" evidence="2">
    <location>
        <position position="121"/>
    </location>
</feature>
<proteinExistence type="predicted"/>
<comment type="caution">
    <text evidence="2">The sequence shown here is derived from an EMBL/GenBank/DDBJ whole genome shotgun (WGS) entry which is preliminary data.</text>
</comment>
<accession>A0ABP0VB18</accession>
<evidence type="ECO:0000256" key="1">
    <source>
        <dbReference type="ARBA" id="ARBA00022679"/>
    </source>
</evidence>
<evidence type="ECO:0000313" key="2">
    <source>
        <dbReference type="EMBL" id="CAK9251146.1"/>
    </source>
</evidence>
<dbReference type="PANTHER" id="PTHR10291:SF0">
    <property type="entry name" value="DEHYDRODOLICHYL DIPHOSPHATE SYNTHASE 2"/>
    <property type="match status" value="1"/>
</dbReference>
<dbReference type="Gene3D" id="3.40.1180.10">
    <property type="entry name" value="Decaprenyl diphosphate synthase-like"/>
    <property type="match status" value="1"/>
</dbReference>
<dbReference type="Pfam" id="PF01255">
    <property type="entry name" value="Prenyltransf"/>
    <property type="match status" value="1"/>
</dbReference>
<evidence type="ECO:0008006" key="4">
    <source>
        <dbReference type="Google" id="ProtNLM"/>
    </source>
</evidence>
<dbReference type="EMBL" id="CAXAQS010000328">
    <property type="protein sequence ID" value="CAK9251146.1"/>
    <property type="molecule type" value="Genomic_DNA"/>
</dbReference>
<dbReference type="PANTHER" id="PTHR10291">
    <property type="entry name" value="DEHYDRODOLICHYL DIPHOSPHATE SYNTHASE FAMILY MEMBER"/>
    <property type="match status" value="1"/>
</dbReference>
<gene>
    <name evidence="2" type="ORF">CSSPJE1EN1_LOCUS26524</name>
</gene>